<reference evidence="3" key="1">
    <citation type="submission" date="2022-07" db="EMBL/GenBank/DDBJ databases">
        <authorList>
            <person name="Macas J."/>
            <person name="Novak P."/>
            <person name="Neumann P."/>
        </authorList>
    </citation>
    <scope>NUCLEOTIDE SEQUENCE</scope>
</reference>
<gene>
    <name evidence="3" type="ORF">CEPIT_LOCUS28687</name>
</gene>
<dbReference type="PROSITE" id="PS50812">
    <property type="entry name" value="PWWP"/>
    <property type="match status" value="1"/>
</dbReference>
<dbReference type="Gene3D" id="2.30.30.140">
    <property type="match status" value="1"/>
</dbReference>
<keyword evidence="4" id="KW-1185">Reference proteome</keyword>
<feature type="region of interest" description="Disordered" evidence="1">
    <location>
        <begin position="493"/>
        <end position="519"/>
    </location>
</feature>
<protein>
    <recommendedName>
        <fullName evidence="2">PWWP domain-containing protein</fullName>
    </recommendedName>
</protein>
<dbReference type="CDD" id="cd05162">
    <property type="entry name" value="PWWP"/>
    <property type="match status" value="1"/>
</dbReference>
<accession>A0AAV0EXC9</accession>
<dbReference type="Pfam" id="PF00855">
    <property type="entry name" value="PWWP"/>
    <property type="match status" value="1"/>
</dbReference>
<dbReference type="SMART" id="SM00293">
    <property type="entry name" value="PWWP"/>
    <property type="match status" value="1"/>
</dbReference>
<evidence type="ECO:0000259" key="2">
    <source>
        <dbReference type="PROSITE" id="PS50812"/>
    </source>
</evidence>
<feature type="compositionally biased region" description="Basic and acidic residues" evidence="1">
    <location>
        <begin position="627"/>
        <end position="642"/>
    </location>
</feature>
<evidence type="ECO:0000313" key="3">
    <source>
        <dbReference type="EMBL" id="CAH9127910.1"/>
    </source>
</evidence>
<evidence type="ECO:0000256" key="1">
    <source>
        <dbReference type="SAM" id="MobiDB-lite"/>
    </source>
</evidence>
<dbReference type="EMBL" id="CAMAPF010000948">
    <property type="protein sequence ID" value="CAH9127910.1"/>
    <property type="molecule type" value="Genomic_DNA"/>
</dbReference>
<dbReference type="AlphaFoldDB" id="A0AAV0EXC9"/>
<comment type="caution">
    <text evidence="3">The sequence shown here is derived from an EMBL/GenBank/DDBJ whole genome shotgun (WGS) entry which is preliminary data.</text>
</comment>
<dbReference type="PANTHER" id="PTHR42851">
    <property type="entry name" value="ALDOLASE-RELATED"/>
    <property type="match status" value="1"/>
</dbReference>
<sequence>MLLRETVMHSSIVGGLLQGSYVGRNNEIDSLMNGDAYRGVGVEEGLLNPTMVRTMDTNAYQFLGDEMVSVHGIGNTGQITAMQPAYIKEGDIKHSALAPRSRQEESKTEEEGEFYVSDLVWGKVRNHPWWPGQIFEPSAASQEAKKHFKSDSYLIAFFGDQSFAWNEVSQIKPYRMYFNQMEKQSCREAFCHAVDCSLDEVSRRIEFGLCCPCVPEEVQYKLKSQIVVNAGIRPGSSHRDGGDQLSTVDSFRPGVFLQHLKSIASSPCCVDDRMGYVVARSQLLAFSRWKGYYELSAFEEFHGLMESDAGTNVTPGLERTDPFLRGDSGFSPGKKKSSIRDTSFLKGNDCEDETDRWVNFLRSDNNSKESDLSELGPSYTCVSTEVQYKSESQIVVCSGFKAESNQRDDSEKLSAMASFRPLVLLQYLKSLALSPRGITDRLGFLAARYQLLEFSHWKGNYELPATYKEFQGLLRFDAGSNIAPGVEGRSAPPFLTGDSCVPSGKEKPTMGDGSSRKRRRLSKNMKGIRGKEELVHGNISSIPDVVKVETDDMIDSICSDTNNNLNESSLILSELKPKRIEELFPTLDNVFLKLSIAAKDPTNGYAILAPLTEFFSGLRDFTSSENSSEHRGGGETLIRECHGVGPSNDGTTESSVVDGVEDSYWTNRIIQGNPEQLVFCTPAAQYEKNDPVSLVDGQLNLEEHVLFDTETQYEKISRDDLHRDADGEAEEDYPTALILTFKSLECVPSAAYLNEMLGQFGPIDEYQTEATHKTKRAKVVFRRRCDAESAFNGAGTFSYFGDSLIGYRLDYAPRLRKVPSSNRGRKKAAIKQ</sequence>
<name>A0AAV0EXC9_9ASTE</name>
<organism evidence="3 4">
    <name type="scientific">Cuscuta epithymum</name>
    <dbReference type="NCBI Taxonomy" id="186058"/>
    <lineage>
        <taxon>Eukaryota</taxon>
        <taxon>Viridiplantae</taxon>
        <taxon>Streptophyta</taxon>
        <taxon>Embryophyta</taxon>
        <taxon>Tracheophyta</taxon>
        <taxon>Spermatophyta</taxon>
        <taxon>Magnoliopsida</taxon>
        <taxon>eudicotyledons</taxon>
        <taxon>Gunneridae</taxon>
        <taxon>Pentapetalae</taxon>
        <taxon>asterids</taxon>
        <taxon>lamiids</taxon>
        <taxon>Solanales</taxon>
        <taxon>Convolvulaceae</taxon>
        <taxon>Cuscuteae</taxon>
        <taxon>Cuscuta</taxon>
        <taxon>Cuscuta subgen. Cuscuta</taxon>
    </lineage>
</organism>
<feature type="domain" description="PWWP" evidence="2">
    <location>
        <begin position="116"/>
        <end position="177"/>
    </location>
</feature>
<proteinExistence type="predicted"/>
<dbReference type="InterPro" id="IPR000313">
    <property type="entry name" value="PWWP_dom"/>
</dbReference>
<feature type="region of interest" description="Disordered" evidence="1">
    <location>
        <begin position="625"/>
        <end position="655"/>
    </location>
</feature>
<dbReference type="Proteomes" id="UP001152523">
    <property type="component" value="Unassembled WGS sequence"/>
</dbReference>
<evidence type="ECO:0000313" key="4">
    <source>
        <dbReference type="Proteomes" id="UP001152523"/>
    </source>
</evidence>
<dbReference type="PANTHER" id="PTHR42851:SF19">
    <property type="entry name" value="PWWP DOMAIN-CONTAINING PROTEIN 2-RELATED"/>
    <property type="match status" value="1"/>
</dbReference>
<dbReference type="InterPro" id="IPR053063">
    <property type="entry name" value="PWWP_domain_containing_PDP"/>
</dbReference>
<dbReference type="SUPFAM" id="SSF63748">
    <property type="entry name" value="Tudor/PWWP/MBT"/>
    <property type="match status" value="1"/>
</dbReference>